<evidence type="ECO:0000313" key="8">
    <source>
        <dbReference type="EMBL" id="RXR28682.1"/>
    </source>
</evidence>
<keyword evidence="5 7" id="KW-1133">Transmembrane helix</keyword>
<keyword evidence="4 7" id="KW-0812">Transmembrane</keyword>
<evidence type="ECO:0000256" key="4">
    <source>
        <dbReference type="ARBA" id="ARBA00022692"/>
    </source>
</evidence>
<comment type="subcellular location">
    <subcellularLocation>
        <location evidence="1">Cell membrane</location>
        <topology evidence="1">Multi-pass membrane protein</topology>
    </subcellularLocation>
</comment>
<evidence type="ECO:0000256" key="1">
    <source>
        <dbReference type="ARBA" id="ARBA00004651"/>
    </source>
</evidence>
<evidence type="ECO:0000256" key="6">
    <source>
        <dbReference type="ARBA" id="ARBA00023136"/>
    </source>
</evidence>
<protein>
    <submittedName>
        <fullName evidence="8">Putative sulfate exporter family transporter</fullName>
    </submittedName>
</protein>
<keyword evidence="3" id="KW-1003">Cell membrane</keyword>
<dbReference type="PANTHER" id="PTHR30106:SF2">
    <property type="entry name" value="UPF0324 INNER MEMBRANE PROTEIN YEIH"/>
    <property type="match status" value="1"/>
</dbReference>
<feature type="transmembrane region" description="Helical" evidence="7">
    <location>
        <begin position="148"/>
        <end position="171"/>
    </location>
</feature>
<keyword evidence="9" id="KW-1185">Reference proteome</keyword>
<evidence type="ECO:0000256" key="3">
    <source>
        <dbReference type="ARBA" id="ARBA00022475"/>
    </source>
</evidence>
<feature type="transmembrane region" description="Helical" evidence="7">
    <location>
        <begin position="33"/>
        <end position="51"/>
    </location>
</feature>
<name>A0A4Q1KGR0_9FLAO</name>
<feature type="transmembrane region" description="Helical" evidence="7">
    <location>
        <begin position="272"/>
        <end position="291"/>
    </location>
</feature>
<dbReference type="AlphaFoldDB" id="A0A4Q1KGR0"/>
<dbReference type="EMBL" id="SBKQ01000017">
    <property type="protein sequence ID" value="RXR28682.1"/>
    <property type="molecule type" value="Genomic_DNA"/>
</dbReference>
<accession>A0A4Q1KGR0</accession>
<gene>
    <name evidence="8" type="ORF">EQG68_13890</name>
</gene>
<dbReference type="OrthoDB" id="9811391at2"/>
<feature type="transmembrane region" description="Helical" evidence="7">
    <location>
        <begin position="86"/>
        <end position="106"/>
    </location>
</feature>
<keyword evidence="6 7" id="KW-0472">Membrane</keyword>
<dbReference type="Proteomes" id="UP000289734">
    <property type="component" value="Unassembled WGS sequence"/>
</dbReference>
<dbReference type="InterPro" id="IPR018383">
    <property type="entry name" value="UPF0324_pro"/>
</dbReference>
<dbReference type="GO" id="GO:0005886">
    <property type="term" value="C:plasma membrane"/>
    <property type="evidence" value="ECO:0007669"/>
    <property type="project" value="UniProtKB-SubCell"/>
</dbReference>
<sequence>MILKNSISGILFTCLIAAFAWTISAWFPFLNSILIGLLLGIVIGNFFKLPMQLSQGISFSSSKVLEFSILFLAFGINYSYMGKIGWQSFLMVAFVVFAVLVFSVYLSKKVNCPSTVGWMVGFGTAICGSSAIAALAPSLNKNKEDVGVALAVVNLFGSIGMLFLPLILTLFHFSTTEISLLLGGTLHSVGNVAGAAFAISPEVGEQALTIKLARVALLSPGLIFFSYLTQESKSKSWKDYLQLPWYLWGFIIITILVSTIKIPENVVAFSDMMAKILLTIAMTAIGLKVSFSSLISSGKKGLFYGFLIFFFQIILILLGILFVIN</sequence>
<feature type="transmembrane region" description="Helical" evidence="7">
    <location>
        <begin position="303"/>
        <end position="324"/>
    </location>
</feature>
<feature type="transmembrane region" description="Helical" evidence="7">
    <location>
        <begin position="240"/>
        <end position="260"/>
    </location>
</feature>
<evidence type="ECO:0000313" key="9">
    <source>
        <dbReference type="Proteomes" id="UP000289734"/>
    </source>
</evidence>
<evidence type="ECO:0000256" key="5">
    <source>
        <dbReference type="ARBA" id="ARBA00022989"/>
    </source>
</evidence>
<reference evidence="9" key="1">
    <citation type="submission" date="2019-01" db="EMBL/GenBank/DDBJ databases">
        <title>Cytophagaceae bacterium strain CAR-16.</title>
        <authorList>
            <person name="Chen W.-M."/>
        </authorList>
    </citation>
    <scope>NUCLEOTIDE SEQUENCE [LARGE SCALE GENOMIC DNA]</scope>
    <source>
        <strain evidence="9">ICH-30</strain>
    </source>
</reference>
<proteinExistence type="inferred from homology"/>
<feature type="transmembrane region" description="Helical" evidence="7">
    <location>
        <begin position="118"/>
        <end position="136"/>
    </location>
</feature>
<organism evidence="8 9">
    <name type="scientific">Flavobacterium piscinae</name>
    <dbReference type="NCBI Taxonomy" id="2506424"/>
    <lineage>
        <taxon>Bacteria</taxon>
        <taxon>Pseudomonadati</taxon>
        <taxon>Bacteroidota</taxon>
        <taxon>Flavobacteriia</taxon>
        <taxon>Flavobacteriales</taxon>
        <taxon>Flavobacteriaceae</taxon>
        <taxon>Flavobacterium</taxon>
    </lineage>
</organism>
<dbReference type="RefSeq" id="WP_129465491.1">
    <property type="nucleotide sequence ID" value="NZ_SBKQ01000017.1"/>
</dbReference>
<evidence type="ECO:0000256" key="7">
    <source>
        <dbReference type="SAM" id="Phobius"/>
    </source>
</evidence>
<dbReference type="Pfam" id="PF03601">
    <property type="entry name" value="Cons_hypoth698"/>
    <property type="match status" value="1"/>
</dbReference>
<feature type="transmembrane region" description="Helical" evidence="7">
    <location>
        <begin position="178"/>
        <end position="200"/>
    </location>
</feature>
<comment type="caution">
    <text evidence="8">The sequence shown here is derived from an EMBL/GenBank/DDBJ whole genome shotgun (WGS) entry which is preliminary data.</text>
</comment>
<dbReference type="PANTHER" id="PTHR30106">
    <property type="entry name" value="INNER MEMBRANE PROTEIN YEIH-RELATED"/>
    <property type="match status" value="1"/>
</dbReference>
<feature type="transmembrane region" description="Helical" evidence="7">
    <location>
        <begin position="212"/>
        <end position="228"/>
    </location>
</feature>
<evidence type="ECO:0000256" key="2">
    <source>
        <dbReference type="ARBA" id="ARBA00007977"/>
    </source>
</evidence>
<feature type="transmembrane region" description="Helical" evidence="7">
    <location>
        <begin position="7"/>
        <end position="27"/>
    </location>
</feature>
<feature type="transmembrane region" description="Helical" evidence="7">
    <location>
        <begin position="63"/>
        <end position="80"/>
    </location>
</feature>
<comment type="similarity">
    <text evidence="2">Belongs to the UPF0324 family.</text>
</comment>